<evidence type="ECO:0000256" key="11">
    <source>
        <dbReference type="RuleBase" id="RU000488"/>
    </source>
</evidence>
<accession>A0A0C3C892</accession>
<evidence type="ECO:0000256" key="9">
    <source>
        <dbReference type="ARBA" id="ARBA00023136"/>
    </source>
</evidence>
<evidence type="ECO:0000256" key="6">
    <source>
        <dbReference type="ARBA" id="ARBA00022792"/>
    </source>
</evidence>
<evidence type="ECO:0000256" key="8">
    <source>
        <dbReference type="ARBA" id="ARBA00023128"/>
    </source>
</evidence>
<dbReference type="STRING" id="686832.A0A0C3C892"/>
<evidence type="ECO:0000256" key="10">
    <source>
        <dbReference type="PROSITE-ProRule" id="PRU00282"/>
    </source>
</evidence>
<evidence type="ECO:0000256" key="7">
    <source>
        <dbReference type="ARBA" id="ARBA00022989"/>
    </source>
</evidence>
<keyword evidence="7 12" id="KW-1133">Transmembrane helix</keyword>
<evidence type="ECO:0000256" key="3">
    <source>
        <dbReference type="ARBA" id="ARBA00022448"/>
    </source>
</evidence>
<feature type="repeat" description="Solcar" evidence="10">
    <location>
        <begin position="240"/>
        <end position="328"/>
    </location>
</feature>
<evidence type="ECO:0000313" key="14">
    <source>
        <dbReference type="Proteomes" id="UP000053424"/>
    </source>
</evidence>
<keyword evidence="6" id="KW-0999">Mitochondrion inner membrane</keyword>
<keyword evidence="3 11" id="KW-0813">Transport</keyword>
<dbReference type="AlphaFoldDB" id="A0A0C3C892"/>
<proteinExistence type="inferred from homology"/>
<evidence type="ECO:0000256" key="1">
    <source>
        <dbReference type="ARBA" id="ARBA00004448"/>
    </source>
</evidence>
<comment type="similarity">
    <text evidence="2 11">Belongs to the mitochondrial carrier (TC 2.A.29) family.</text>
</comment>
<dbReference type="PANTHER" id="PTHR24089">
    <property type="entry name" value="SOLUTE CARRIER FAMILY 25"/>
    <property type="match status" value="1"/>
</dbReference>
<feature type="repeat" description="Solcar" evidence="10">
    <location>
        <begin position="16"/>
        <end position="107"/>
    </location>
</feature>
<dbReference type="InterPro" id="IPR023395">
    <property type="entry name" value="MCP_dom_sf"/>
</dbReference>
<keyword evidence="5" id="KW-0677">Repeat</keyword>
<reference evidence="13 14" key="1">
    <citation type="submission" date="2014-04" db="EMBL/GenBank/DDBJ databases">
        <authorList>
            <consortium name="DOE Joint Genome Institute"/>
            <person name="Kuo A."/>
            <person name="Gay G."/>
            <person name="Dore J."/>
            <person name="Kohler A."/>
            <person name="Nagy L.G."/>
            <person name="Floudas D."/>
            <person name="Copeland A."/>
            <person name="Barry K.W."/>
            <person name="Cichocki N."/>
            <person name="Veneault-Fourrey C."/>
            <person name="LaButti K."/>
            <person name="Lindquist E.A."/>
            <person name="Lipzen A."/>
            <person name="Lundell T."/>
            <person name="Morin E."/>
            <person name="Murat C."/>
            <person name="Sun H."/>
            <person name="Tunlid A."/>
            <person name="Henrissat B."/>
            <person name="Grigoriev I.V."/>
            <person name="Hibbett D.S."/>
            <person name="Martin F."/>
            <person name="Nordberg H.P."/>
            <person name="Cantor M.N."/>
            <person name="Hua S.X."/>
        </authorList>
    </citation>
    <scope>NUCLEOTIDE SEQUENCE [LARGE SCALE GENOMIC DNA]</scope>
    <source>
        <strain evidence="14">h7</strain>
    </source>
</reference>
<organism evidence="13 14">
    <name type="scientific">Hebeloma cylindrosporum</name>
    <dbReference type="NCBI Taxonomy" id="76867"/>
    <lineage>
        <taxon>Eukaryota</taxon>
        <taxon>Fungi</taxon>
        <taxon>Dikarya</taxon>
        <taxon>Basidiomycota</taxon>
        <taxon>Agaricomycotina</taxon>
        <taxon>Agaricomycetes</taxon>
        <taxon>Agaricomycetidae</taxon>
        <taxon>Agaricales</taxon>
        <taxon>Agaricineae</taxon>
        <taxon>Hymenogastraceae</taxon>
        <taxon>Hebeloma</taxon>
    </lineage>
</organism>
<feature type="transmembrane region" description="Helical" evidence="12">
    <location>
        <begin position="300"/>
        <end position="322"/>
    </location>
</feature>
<dbReference type="PRINTS" id="PR00926">
    <property type="entry name" value="MITOCARRIER"/>
</dbReference>
<keyword evidence="4 10" id="KW-0812">Transmembrane</keyword>
<protein>
    <recommendedName>
        <fullName evidence="15">Mitochondrial carrier</fullName>
    </recommendedName>
</protein>
<dbReference type="InterPro" id="IPR018108">
    <property type="entry name" value="MCP_transmembrane"/>
</dbReference>
<name>A0A0C3C892_HEBCY</name>
<keyword evidence="8" id="KW-0496">Mitochondrion</keyword>
<evidence type="ECO:0000256" key="5">
    <source>
        <dbReference type="ARBA" id="ARBA00022737"/>
    </source>
</evidence>
<dbReference type="Pfam" id="PF00153">
    <property type="entry name" value="Mito_carr"/>
    <property type="match status" value="3"/>
</dbReference>
<gene>
    <name evidence="13" type="ORF">M413DRAFT_66453</name>
</gene>
<reference evidence="14" key="2">
    <citation type="submission" date="2015-01" db="EMBL/GenBank/DDBJ databases">
        <title>Evolutionary Origins and Diversification of the Mycorrhizal Mutualists.</title>
        <authorList>
            <consortium name="DOE Joint Genome Institute"/>
            <consortium name="Mycorrhizal Genomics Consortium"/>
            <person name="Kohler A."/>
            <person name="Kuo A."/>
            <person name="Nagy L.G."/>
            <person name="Floudas D."/>
            <person name="Copeland A."/>
            <person name="Barry K.W."/>
            <person name="Cichocki N."/>
            <person name="Veneault-Fourrey C."/>
            <person name="LaButti K."/>
            <person name="Lindquist E.A."/>
            <person name="Lipzen A."/>
            <person name="Lundell T."/>
            <person name="Morin E."/>
            <person name="Murat C."/>
            <person name="Riley R."/>
            <person name="Ohm R."/>
            <person name="Sun H."/>
            <person name="Tunlid A."/>
            <person name="Henrissat B."/>
            <person name="Grigoriev I.V."/>
            <person name="Hibbett D.S."/>
            <person name="Martin F."/>
        </authorList>
    </citation>
    <scope>NUCLEOTIDE SEQUENCE [LARGE SCALE GENOMIC DNA]</scope>
    <source>
        <strain evidence="14">h7</strain>
    </source>
</reference>
<dbReference type="SUPFAM" id="SSF103506">
    <property type="entry name" value="Mitochondrial carrier"/>
    <property type="match status" value="1"/>
</dbReference>
<dbReference type="InterPro" id="IPR002067">
    <property type="entry name" value="MCP"/>
</dbReference>
<feature type="transmembrane region" description="Helical" evidence="12">
    <location>
        <begin position="204"/>
        <end position="225"/>
    </location>
</feature>
<evidence type="ECO:0008006" key="15">
    <source>
        <dbReference type="Google" id="ProtNLM"/>
    </source>
</evidence>
<evidence type="ECO:0000256" key="2">
    <source>
        <dbReference type="ARBA" id="ARBA00006375"/>
    </source>
</evidence>
<comment type="subcellular location">
    <subcellularLocation>
        <location evidence="1">Mitochondrion inner membrane</location>
        <topology evidence="1">Multi-pass membrane protein</topology>
    </subcellularLocation>
</comment>
<dbReference type="Proteomes" id="UP000053424">
    <property type="component" value="Unassembled WGS sequence"/>
</dbReference>
<dbReference type="Gene3D" id="1.50.40.10">
    <property type="entry name" value="Mitochondrial carrier domain"/>
    <property type="match status" value="1"/>
</dbReference>
<evidence type="ECO:0000313" key="13">
    <source>
        <dbReference type="EMBL" id="KIM45055.1"/>
    </source>
</evidence>
<dbReference type="GO" id="GO:0055085">
    <property type="term" value="P:transmembrane transport"/>
    <property type="evidence" value="ECO:0007669"/>
    <property type="project" value="InterPro"/>
</dbReference>
<feature type="repeat" description="Solcar" evidence="10">
    <location>
        <begin position="115"/>
        <end position="228"/>
    </location>
</feature>
<evidence type="ECO:0000256" key="4">
    <source>
        <dbReference type="ARBA" id="ARBA00022692"/>
    </source>
</evidence>
<feature type="transmembrane region" description="Helical" evidence="12">
    <location>
        <begin position="121"/>
        <end position="141"/>
    </location>
</feature>
<dbReference type="HOGENOM" id="CLU_015166_10_0_1"/>
<dbReference type="GO" id="GO:0005743">
    <property type="term" value="C:mitochondrial inner membrane"/>
    <property type="evidence" value="ECO:0007669"/>
    <property type="project" value="UniProtKB-SubCell"/>
</dbReference>
<evidence type="ECO:0000256" key="12">
    <source>
        <dbReference type="SAM" id="Phobius"/>
    </source>
</evidence>
<dbReference type="InterPro" id="IPR002167">
    <property type="entry name" value="GDC-like"/>
</dbReference>
<dbReference type="PROSITE" id="PS50920">
    <property type="entry name" value="SOLCAR"/>
    <property type="match status" value="3"/>
</dbReference>
<dbReference type="PRINTS" id="PR00928">
    <property type="entry name" value="GRAVESDC"/>
</dbReference>
<sequence>MSPNVASPPTDTQSLHYIIRSGLAGGIAGCVAKTVVAPLDRVKILFQASNPDFQKYAGSWSGTFRAGKEIYKDGGFRGLFQGHSATLLRVFPYAAIKFMAYDQVHYILMPTREQETNTRRFIAGAISGTLSVFCTYPLEVIRVRMAFRTRLTEKSPTSDRPSFMRAARTMYYEGTSGFLPANAQSPRSANFLDRFPLLKFYRGFTVTMMGMIPYAGVSFLSWGFLRSHFLPPSKAGHSTPTPIADLAIGAVSGAIAQTASYPFEVTRRRMQVGGITRPDRWLRWGETVSAIWRSSGWRGFYVGLSIGYLKIIPMTAVSFAVWQSGKRLLKV</sequence>
<keyword evidence="14" id="KW-1185">Reference proteome</keyword>
<dbReference type="EMBL" id="KN831772">
    <property type="protein sequence ID" value="KIM45055.1"/>
    <property type="molecule type" value="Genomic_DNA"/>
</dbReference>
<dbReference type="OrthoDB" id="270584at2759"/>
<keyword evidence="9 10" id="KW-0472">Membrane</keyword>